<dbReference type="AlphaFoldDB" id="A0A1Q9LR70"/>
<name>A0A1Q9LR70_9PSEU</name>
<comment type="caution">
    <text evidence="2">The sequence shown here is derived from an EMBL/GenBank/DDBJ whole genome shotgun (WGS) entry which is preliminary data.</text>
</comment>
<proteinExistence type="predicted"/>
<keyword evidence="1" id="KW-0472">Membrane</keyword>
<dbReference type="EMBL" id="MKQR01000007">
    <property type="protein sequence ID" value="OLR94494.1"/>
    <property type="molecule type" value="Genomic_DNA"/>
</dbReference>
<gene>
    <name evidence="2" type="ORF">BJP25_12160</name>
</gene>
<keyword evidence="3" id="KW-1185">Reference proteome</keyword>
<evidence type="ECO:0000313" key="2">
    <source>
        <dbReference type="EMBL" id="OLR94494.1"/>
    </source>
</evidence>
<sequence>MSPIGWFSAGRTALMVAWWVLWWMCTVSWVRVNSLSSRAAGARCRLAARWGRVSSRYVGVLGCVTSTAVTAST</sequence>
<organism evidence="2 3">
    <name type="scientific">Actinokineospora bangkokensis</name>
    <dbReference type="NCBI Taxonomy" id="1193682"/>
    <lineage>
        <taxon>Bacteria</taxon>
        <taxon>Bacillati</taxon>
        <taxon>Actinomycetota</taxon>
        <taxon>Actinomycetes</taxon>
        <taxon>Pseudonocardiales</taxon>
        <taxon>Pseudonocardiaceae</taxon>
        <taxon>Actinokineospora</taxon>
    </lineage>
</organism>
<evidence type="ECO:0000256" key="1">
    <source>
        <dbReference type="SAM" id="Phobius"/>
    </source>
</evidence>
<feature type="transmembrane region" description="Helical" evidence="1">
    <location>
        <begin position="12"/>
        <end position="30"/>
    </location>
</feature>
<reference evidence="2 3" key="1">
    <citation type="submission" date="2016-10" db="EMBL/GenBank/DDBJ databases">
        <title>The Draft Genome Sequence of Actinokineospora bangkokensis 44EHWT reveals the biosynthetic pathway of antifungal compounds Thailandins with unusual extender unit butylmalonyl-CoA.</title>
        <authorList>
            <person name="Greule A."/>
            <person name="Intra B."/>
            <person name="Flemming S."/>
            <person name="Rommel M.G."/>
            <person name="Panbangred W."/>
            <person name="Bechthold A."/>
        </authorList>
    </citation>
    <scope>NUCLEOTIDE SEQUENCE [LARGE SCALE GENOMIC DNA]</scope>
    <source>
        <strain evidence="2 3">44EHW</strain>
    </source>
</reference>
<dbReference type="Proteomes" id="UP000186040">
    <property type="component" value="Unassembled WGS sequence"/>
</dbReference>
<keyword evidence="1" id="KW-1133">Transmembrane helix</keyword>
<evidence type="ECO:0000313" key="3">
    <source>
        <dbReference type="Proteomes" id="UP000186040"/>
    </source>
</evidence>
<protein>
    <submittedName>
        <fullName evidence="2">Uncharacterized protein</fullName>
    </submittedName>
</protein>
<accession>A0A1Q9LR70</accession>
<keyword evidence="1" id="KW-0812">Transmembrane</keyword>